<dbReference type="SUPFAM" id="SSF102588">
    <property type="entry name" value="LmbE-like"/>
    <property type="match status" value="1"/>
</dbReference>
<evidence type="ECO:0000256" key="1">
    <source>
        <dbReference type="ARBA" id="ARBA00006066"/>
    </source>
</evidence>
<evidence type="ECO:0000313" key="11">
    <source>
        <dbReference type="Proteomes" id="UP000307169"/>
    </source>
</evidence>
<dbReference type="GO" id="GO:0005783">
    <property type="term" value="C:endoplasmic reticulum"/>
    <property type="evidence" value="ECO:0007669"/>
    <property type="project" value="TreeGrafter"/>
</dbReference>
<evidence type="ECO:0000313" key="9">
    <source>
        <dbReference type="Proteomes" id="UP000305362"/>
    </source>
</evidence>
<dbReference type="OrthoDB" id="440160at2759"/>
<dbReference type="Gene3D" id="3.40.50.10320">
    <property type="entry name" value="LmbE-like"/>
    <property type="match status" value="1"/>
</dbReference>
<gene>
    <name evidence="6" type="ORF">E3Q01_02860</name>
    <name evidence="7" type="ORF">E3Q02_01910</name>
    <name evidence="8" type="ORF">E3Q03_01880</name>
    <name evidence="5" type="ORF">E3Q10_02776</name>
    <name evidence="4" type="ORF">E3Q17_02694</name>
    <name evidence="3" type="ORF">E3Q22_00637</name>
</gene>
<comment type="similarity">
    <text evidence="1">Belongs to the PIGL family.</text>
</comment>
<proteinExistence type="inferred from homology"/>
<dbReference type="EMBL" id="SPRO01000031">
    <property type="protein sequence ID" value="TIC29093.1"/>
    <property type="molecule type" value="Genomic_DNA"/>
</dbReference>
<dbReference type="GO" id="GO:0000225">
    <property type="term" value="F:N-acetylglucosaminylphosphatidylinositol deacetylase activity"/>
    <property type="evidence" value="ECO:0007669"/>
    <property type="project" value="UniProtKB-EC"/>
</dbReference>
<dbReference type="EMBL" id="SPRX01000036">
    <property type="protein sequence ID" value="TIC64214.1"/>
    <property type="molecule type" value="Genomic_DNA"/>
</dbReference>
<evidence type="ECO:0000313" key="8">
    <source>
        <dbReference type="EMBL" id="TIC67579.1"/>
    </source>
</evidence>
<dbReference type="GO" id="GO:0006506">
    <property type="term" value="P:GPI anchor biosynthetic process"/>
    <property type="evidence" value="ECO:0007669"/>
    <property type="project" value="UniProtKB-UniPathway"/>
</dbReference>
<dbReference type="Proteomes" id="UP000310685">
    <property type="component" value="Unassembled WGS sequence"/>
</dbReference>
<dbReference type="Proteomes" id="UP000307169">
    <property type="component" value="Unassembled WGS sequence"/>
</dbReference>
<evidence type="ECO:0000313" key="10">
    <source>
        <dbReference type="Proteomes" id="UP000305647"/>
    </source>
</evidence>
<evidence type="ECO:0000313" key="14">
    <source>
        <dbReference type="Proteomes" id="UP000310708"/>
    </source>
</evidence>
<dbReference type="GO" id="GO:0016020">
    <property type="term" value="C:membrane"/>
    <property type="evidence" value="ECO:0007669"/>
    <property type="project" value="GOC"/>
</dbReference>
<evidence type="ECO:0000256" key="2">
    <source>
        <dbReference type="ARBA" id="ARBA00012176"/>
    </source>
</evidence>
<name>A0A4T0U782_9BASI</name>
<dbReference type="Proteomes" id="UP000305647">
    <property type="component" value="Unassembled WGS sequence"/>
</dbReference>
<dbReference type="Proteomes" id="UP000305362">
    <property type="component" value="Unassembled WGS sequence"/>
</dbReference>
<dbReference type="AlphaFoldDB" id="A0A4T0U782"/>
<dbReference type="EC" id="3.5.1.89" evidence="2"/>
<dbReference type="Proteomes" id="UP000309601">
    <property type="component" value="Unassembled WGS sequence"/>
</dbReference>
<evidence type="ECO:0000313" key="12">
    <source>
        <dbReference type="Proteomes" id="UP000309601"/>
    </source>
</evidence>
<organism evidence="4 11">
    <name type="scientific">Wallemia mellicola</name>
    <dbReference type="NCBI Taxonomy" id="1708541"/>
    <lineage>
        <taxon>Eukaryota</taxon>
        <taxon>Fungi</taxon>
        <taxon>Dikarya</taxon>
        <taxon>Basidiomycota</taxon>
        <taxon>Wallemiomycotina</taxon>
        <taxon>Wallemiomycetes</taxon>
        <taxon>Wallemiales</taxon>
        <taxon>Wallemiaceae</taxon>
        <taxon>Wallemia</taxon>
    </lineage>
</organism>
<evidence type="ECO:0000313" key="7">
    <source>
        <dbReference type="EMBL" id="TIC66258.1"/>
    </source>
</evidence>
<dbReference type="Pfam" id="PF02585">
    <property type="entry name" value="PIG-L"/>
    <property type="match status" value="1"/>
</dbReference>
<dbReference type="InterPro" id="IPR003737">
    <property type="entry name" value="GlcNAc_PI_deacetylase-related"/>
</dbReference>
<dbReference type="OMA" id="YVLESVN"/>
<evidence type="ECO:0000313" key="5">
    <source>
        <dbReference type="EMBL" id="TIC29093.1"/>
    </source>
</evidence>
<dbReference type="EMBL" id="SPRV01000016">
    <property type="protein sequence ID" value="TIC67579.1"/>
    <property type="molecule type" value="Genomic_DNA"/>
</dbReference>
<sequence length="207" mass="23645">MSSTSSSLRTLLVIAHPDDEVMFFGPTLNHFRRKGENLHVLCLSSGNADGLGNIREQELYSSLSVLGVQPDNVNLIENAHLQDGMDKSWPEELIANVVVDYAKVHNIDRILTFDKEGVSSHPNHKSIHWGTKRVDLEKCTLRTHSIPMKYSMFSIPPEKSSLTIFSSFGDYIRSIGGMMRHKSQLVWFRVLYILTSRYMWINEFDCN</sequence>
<evidence type="ECO:0000313" key="3">
    <source>
        <dbReference type="EMBL" id="TIB81863.1"/>
    </source>
</evidence>
<evidence type="ECO:0000313" key="6">
    <source>
        <dbReference type="EMBL" id="TIC64214.1"/>
    </source>
</evidence>
<dbReference type="PANTHER" id="PTHR12993">
    <property type="entry name" value="N-ACETYLGLUCOSAMINYL-PHOSPHATIDYLINOSITOL DE-N-ACETYLASE-RELATED"/>
    <property type="match status" value="1"/>
</dbReference>
<reference evidence="9 10" key="1">
    <citation type="submission" date="2019-03" db="EMBL/GenBank/DDBJ databases">
        <title>Sequencing 25 genomes of Wallemia mellicola.</title>
        <authorList>
            <person name="Gostincar C."/>
        </authorList>
    </citation>
    <scope>NUCLEOTIDE SEQUENCE [LARGE SCALE GENOMIC DNA]</scope>
    <source>
        <strain evidence="4 11">EXF-1262</strain>
        <strain evidence="7 12">EXF-1274</strain>
        <strain evidence="8 9">EXF-1277</strain>
        <strain evidence="3 13">EXF-6152</strain>
        <strain evidence="6 14">EXF-757</strain>
        <strain evidence="5 10">EXF-8738</strain>
    </source>
</reference>
<evidence type="ECO:0000313" key="13">
    <source>
        <dbReference type="Proteomes" id="UP000310685"/>
    </source>
</evidence>
<accession>A0A4T0U782</accession>
<dbReference type="PANTHER" id="PTHR12993:SF11">
    <property type="entry name" value="N-ACETYLGLUCOSAMINYL-PHOSPHATIDYLINOSITOL DE-N-ACETYLASE"/>
    <property type="match status" value="1"/>
</dbReference>
<evidence type="ECO:0000313" key="4">
    <source>
        <dbReference type="EMBL" id="TIB99126.1"/>
    </source>
</evidence>
<protein>
    <recommendedName>
        <fullName evidence="2">N-acetylglucosaminylphosphatidylinositol deacetylase</fullName>
        <ecNumber evidence="2">3.5.1.89</ecNumber>
    </recommendedName>
</protein>
<dbReference type="EMBL" id="SPRC01000004">
    <property type="protein sequence ID" value="TIB81863.1"/>
    <property type="molecule type" value="Genomic_DNA"/>
</dbReference>
<dbReference type="InterPro" id="IPR024078">
    <property type="entry name" value="LmbE-like_dom_sf"/>
</dbReference>
<dbReference type="UniPathway" id="UPA00196"/>
<dbReference type="EMBL" id="SPRW01000017">
    <property type="protein sequence ID" value="TIC66258.1"/>
    <property type="molecule type" value="Genomic_DNA"/>
</dbReference>
<dbReference type="EMBL" id="SPRH01000032">
    <property type="protein sequence ID" value="TIB99126.1"/>
    <property type="molecule type" value="Genomic_DNA"/>
</dbReference>
<comment type="caution">
    <text evidence="4">The sequence shown here is derived from an EMBL/GenBank/DDBJ whole genome shotgun (WGS) entry which is preliminary data.</text>
</comment>
<dbReference type="Proteomes" id="UP000310708">
    <property type="component" value="Unassembled WGS sequence"/>
</dbReference>